<dbReference type="Proteomes" id="UP000225706">
    <property type="component" value="Unassembled WGS sequence"/>
</dbReference>
<comment type="caution">
    <text evidence="2">The sequence shown here is derived from an EMBL/GenBank/DDBJ whole genome shotgun (WGS) entry which is preliminary data.</text>
</comment>
<name>A0A2B4R6U0_STYPI</name>
<dbReference type="STRING" id="50429.A0A2B4R6U0"/>
<protein>
    <submittedName>
        <fullName evidence="2">Uncharacterized protein</fullName>
    </submittedName>
</protein>
<dbReference type="EMBL" id="LSMT01001672">
    <property type="protein sequence ID" value="PFX11995.1"/>
    <property type="molecule type" value="Genomic_DNA"/>
</dbReference>
<evidence type="ECO:0000313" key="3">
    <source>
        <dbReference type="Proteomes" id="UP000225706"/>
    </source>
</evidence>
<gene>
    <name evidence="2" type="ORF">AWC38_SpisGene24118</name>
</gene>
<evidence type="ECO:0000256" key="1">
    <source>
        <dbReference type="SAM" id="MobiDB-lite"/>
    </source>
</evidence>
<dbReference type="AlphaFoldDB" id="A0A2B4R6U0"/>
<keyword evidence="3" id="KW-1185">Reference proteome</keyword>
<reference evidence="3" key="1">
    <citation type="journal article" date="2017" name="bioRxiv">
        <title>Comparative analysis of the genomes of Stylophora pistillata and Acropora digitifera provides evidence for extensive differences between species of corals.</title>
        <authorList>
            <person name="Voolstra C.R."/>
            <person name="Li Y."/>
            <person name="Liew Y.J."/>
            <person name="Baumgarten S."/>
            <person name="Zoccola D."/>
            <person name="Flot J.-F."/>
            <person name="Tambutte S."/>
            <person name="Allemand D."/>
            <person name="Aranda M."/>
        </authorList>
    </citation>
    <scope>NUCLEOTIDE SEQUENCE [LARGE SCALE GENOMIC DNA]</scope>
</reference>
<sequence length="232" mass="26161">MLTTPEVNEIMASVPAQERKKTHVVAESCTDTSQLTVSQYAAAWDFIIMAITRNCRTRPGALETVNLGQLRAARWYEEETSKVILVTSHKRERAVVPPATPVKRAIVELDSSSESTERPPSKRRRQGSPSEAAGVVPPAPSRATKPYVAPAPATEGGEEEVDSSYEVGYDNEEDFFTEPNPNSPRHEWLVEFYKHLRTLWLVVFFCKEVLARKKSDEPIQKEQVMSLFKKEK</sequence>
<feature type="region of interest" description="Disordered" evidence="1">
    <location>
        <begin position="105"/>
        <end position="161"/>
    </location>
</feature>
<evidence type="ECO:0000313" key="2">
    <source>
        <dbReference type="EMBL" id="PFX11995.1"/>
    </source>
</evidence>
<accession>A0A2B4R6U0</accession>
<organism evidence="2 3">
    <name type="scientific">Stylophora pistillata</name>
    <name type="common">Smooth cauliflower coral</name>
    <dbReference type="NCBI Taxonomy" id="50429"/>
    <lineage>
        <taxon>Eukaryota</taxon>
        <taxon>Metazoa</taxon>
        <taxon>Cnidaria</taxon>
        <taxon>Anthozoa</taxon>
        <taxon>Hexacorallia</taxon>
        <taxon>Scleractinia</taxon>
        <taxon>Astrocoeniina</taxon>
        <taxon>Pocilloporidae</taxon>
        <taxon>Stylophora</taxon>
    </lineage>
</organism>
<proteinExistence type="predicted"/>